<accession>A0ABS5E0E1</accession>
<evidence type="ECO:0000313" key="7">
    <source>
        <dbReference type="Proteomes" id="UP000672097"/>
    </source>
</evidence>
<comment type="caution">
    <text evidence="4">Lacks conserved residue(s) required for the propagation of feature annotation.</text>
</comment>
<sequence length="416" mass="44377">MTYLPQTGLILTGGGARAAYQVGVLKALRDIRQGCAAEPGNPFPVIAGTSAGAINAAALAGCADDFDLAVTKLVEVWAQFHADQVYRADSIGVIRSGASWLTMMSIGWVIARWRKLKPRSLLDNSPLASLLSQMVAVERVPQLIAQGHLKALAVSASSYSSGQHVTFYDAAEPADHWVRSQRMAVHSRISVEHLLASAAIPFVFPATRLPLLGEQEWFGDGSMRQAAPISPAVHLGAERVLVVGAGRMHEPPGRRVGSTDYPNMAQIAGHALSNIFLDALAVDVERLQRINATLRLLPPEARAHTHLRPIDVLVIAPTQRLDDIAARHLNALPTPIRALLRGVGVNGQGQTARGAALASYLLFESDYTRELMALGEADTQARRAEVLSFFGWREPAAVSAPALGSSAAALTVMSPA</sequence>
<dbReference type="Gene3D" id="3.40.1090.10">
    <property type="entry name" value="Cytosolic phospholipase A2 catalytic domain"/>
    <property type="match status" value="1"/>
</dbReference>
<evidence type="ECO:0000313" key="6">
    <source>
        <dbReference type="EMBL" id="MBQ0936873.1"/>
    </source>
</evidence>
<dbReference type="SUPFAM" id="SSF52151">
    <property type="entry name" value="FabD/lysophospholipase-like"/>
    <property type="match status" value="1"/>
</dbReference>
<feature type="domain" description="PNPLA" evidence="5">
    <location>
        <begin position="9"/>
        <end position="233"/>
    </location>
</feature>
<dbReference type="InterPro" id="IPR050301">
    <property type="entry name" value="NTE"/>
</dbReference>
<gene>
    <name evidence="6" type="ORF">KAK11_16220</name>
</gene>
<organism evidence="6 7">
    <name type="scientific">Ideonella paludis</name>
    <dbReference type="NCBI Taxonomy" id="1233411"/>
    <lineage>
        <taxon>Bacteria</taxon>
        <taxon>Pseudomonadati</taxon>
        <taxon>Pseudomonadota</taxon>
        <taxon>Betaproteobacteria</taxon>
        <taxon>Burkholderiales</taxon>
        <taxon>Sphaerotilaceae</taxon>
        <taxon>Ideonella</taxon>
    </lineage>
</organism>
<dbReference type="Proteomes" id="UP000672097">
    <property type="component" value="Unassembled WGS sequence"/>
</dbReference>
<evidence type="ECO:0000256" key="4">
    <source>
        <dbReference type="PROSITE-ProRule" id="PRU01161"/>
    </source>
</evidence>
<keyword evidence="2 4" id="KW-0442">Lipid degradation</keyword>
<proteinExistence type="predicted"/>
<comment type="caution">
    <text evidence="6">The sequence shown here is derived from an EMBL/GenBank/DDBJ whole genome shotgun (WGS) entry which is preliminary data.</text>
</comment>
<dbReference type="EMBL" id="JAGQDG010000006">
    <property type="protein sequence ID" value="MBQ0936873.1"/>
    <property type="molecule type" value="Genomic_DNA"/>
</dbReference>
<dbReference type="PROSITE" id="PS51635">
    <property type="entry name" value="PNPLA"/>
    <property type="match status" value="1"/>
</dbReference>
<dbReference type="PANTHER" id="PTHR14226">
    <property type="entry name" value="NEUROPATHY TARGET ESTERASE/SWISS CHEESE D.MELANOGASTER"/>
    <property type="match status" value="1"/>
</dbReference>
<evidence type="ECO:0000256" key="3">
    <source>
        <dbReference type="ARBA" id="ARBA00023098"/>
    </source>
</evidence>
<keyword evidence="1 4" id="KW-0378">Hydrolase</keyword>
<keyword evidence="7" id="KW-1185">Reference proteome</keyword>
<dbReference type="InterPro" id="IPR002641">
    <property type="entry name" value="PNPLA_dom"/>
</dbReference>
<feature type="active site" description="Proton acceptor" evidence="4">
    <location>
        <position position="220"/>
    </location>
</feature>
<keyword evidence="3 4" id="KW-0443">Lipid metabolism</keyword>
<reference evidence="6 7" key="1">
    <citation type="submission" date="2021-04" db="EMBL/GenBank/DDBJ databases">
        <title>The genome sequence of type strain Ideonella paludis KCTC 32238.</title>
        <authorList>
            <person name="Liu Y."/>
        </authorList>
    </citation>
    <scope>NUCLEOTIDE SEQUENCE [LARGE SCALE GENOMIC DNA]</scope>
    <source>
        <strain evidence="6 7">KCTC 32238</strain>
    </source>
</reference>
<evidence type="ECO:0000259" key="5">
    <source>
        <dbReference type="PROSITE" id="PS51635"/>
    </source>
</evidence>
<dbReference type="Pfam" id="PF01734">
    <property type="entry name" value="Patatin"/>
    <property type="match status" value="1"/>
</dbReference>
<name>A0ABS5E0E1_9BURK</name>
<dbReference type="PANTHER" id="PTHR14226:SF57">
    <property type="entry name" value="BLR7027 PROTEIN"/>
    <property type="match status" value="1"/>
</dbReference>
<protein>
    <submittedName>
        <fullName evidence="6">Patatin-like phospholipase family protein</fullName>
    </submittedName>
</protein>
<dbReference type="RefSeq" id="WP_210810269.1">
    <property type="nucleotide sequence ID" value="NZ_JAGQDG010000006.1"/>
</dbReference>
<feature type="short sequence motif" description="GXSXG" evidence="4">
    <location>
        <begin position="48"/>
        <end position="52"/>
    </location>
</feature>
<feature type="active site" description="Nucleophile" evidence="4">
    <location>
        <position position="50"/>
    </location>
</feature>
<evidence type="ECO:0000256" key="2">
    <source>
        <dbReference type="ARBA" id="ARBA00022963"/>
    </source>
</evidence>
<evidence type="ECO:0000256" key="1">
    <source>
        <dbReference type="ARBA" id="ARBA00022801"/>
    </source>
</evidence>
<dbReference type="InterPro" id="IPR016035">
    <property type="entry name" value="Acyl_Trfase/lysoPLipase"/>
</dbReference>